<dbReference type="InterPro" id="IPR050058">
    <property type="entry name" value="Ala-tRNA_ligase"/>
</dbReference>
<keyword evidence="9" id="KW-0862">Zinc</keyword>
<dbReference type="SUPFAM" id="SSF101353">
    <property type="entry name" value="Putative anticodon-binding domain of alanyl-tRNA synthetase (AlaRS)"/>
    <property type="match status" value="1"/>
</dbReference>
<dbReference type="SUPFAM" id="SSF55186">
    <property type="entry name" value="ThrRS/AlaRS common domain"/>
    <property type="match status" value="1"/>
</dbReference>
<dbReference type="InterPro" id="IPR012947">
    <property type="entry name" value="tRNA_SAD"/>
</dbReference>
<keyword evidence="13" id="KW-1185">Reference proteome</keyword>
<feature type="binding site" evidence="9">
    <location>
        <position position="646"/>
    </location>
    <ligand>
        <name>Zn(2+)</name>
        <dbReference type="ChEBI" id="CHEBI:29105"/>
    </ligand>
</feature>
<evidence type="ECO:0000256" key="6">
    <source>
        <dbReference type="ARBA" id="ARBA00022884"/>
    </source>
</evidence>
<dbReference type="Gene3D" id="3.30.930.10">
    <property type="entry name" value="Bira Bifunctional Protein, Domain 2"/>
    <property type="match status" value="1"/>
</dbReference>
<dbReference type="RefSeq" id="WP_260560634.1">
    <property type="nucleotide sequence ID" value="NZ_BAABEC010000075.1"/>
</dbReference>
<evidence type="ECO:0000256" key="3">
    <source>
        <dbReference type="ARBA" id="ARBA00022598"/>
    </source>
</evidence>
<dbReference type="Gene3D" id="3.30.980.10">
    <property type="entry name" value="Threonyl-trna Synthetase, Chain A, domain 2"/>
    <property type="match status" value="1"/>
</dbReference>
<dbReference type="SUPFAM" id="SSF55681">
    <property type="entry name" value="Class II aaRS and biotin synthetases"/>
    <property type="match status" value="1"/>
</dbReference>
<keyword evidence="2 9" id="KW-0820">tRNA-binding</keyword>
<comment type="similarity">
    <text evidence="1 9">Belongs to the class-II aminoacyl-tRNA synthetase family.</text>
</comment>
<dbReference type="GO" id="GO:0016874">
    <property type="term" value="F:ligase activity"/>
    <property type="evidence" value="ECO:0007669"/>
    <property type="project" value="UniProtKB-KW"/>
</dbReference>
<protein>
    <recommendedName>
        <fullName evidence="9">Alanine--tRNA ligase</fullName>
        <ecNumber evidence="9">6.1.1.7</ecNumber>
    </recommendedName>
    <alternativeName>
        <fullName evidence="9">Alanyl-tRNA synthetase</fullName>
        <shortName evidence="9">AlaRS</shortName>
    </alternativeName>
</protein>
<evidence type="ECO:0000313" key="12">
    <source>
        <dbReference type="EMBL" id="UWX64360.1"/>
    </source>
</evidence>
<keyword evidence="3 9" id="KW-0436">Ligase</keyword>
<dbReference type="SMART" id="SM00863">
    <property type="entry name" value="tRNA_SAD"/>
    <property type="match status" value="1"/>
</dbReference>
<dbReference type="PRINTS" id="PR00980">
    <property type="entry name" value="TRNASYNTHALA"/>
</dbReference>
<dbReference type="CDD" id="cd00673">
    <property type="entry name" value="AlaRS_core"/>
    <property type="match status" value="1"/>
</dbReference>
<dbReference type="EC" id="6.1.1.7" evidence="9"/>
<dbReference type="Gene3D" id="6.10.250.550">
    <property type="match status" value="1"/>
</dbReference>
<dbReference type="InterPro" id="IPR003156">
    <property type="entry name" value="DHHA1_dom"/>
</dbReference>
<dbReference type="InterPro" id="IPR045864">
    <property type="entry name" value="aa-tRNA-synth_II/BPL/LPL"/>
</dbReference>
<organism evidence="12 13">
    <name type="scientific">Deinococcus rubellus</name>
    <dbReference type="NCBI Taxonomy" id="1889240"/>
    <lineage>
        <taxon>Bacteria</taxon>
        <taxon>Thermotogati</taxon>
        <taxon>Deinococcota</taxon>
        <taxon>Deinococci</taxon>
        <taxon>Deinococcales</taxon>
        <taxon>Deinococcaceae</taxon>
        <taxon>Deinococcus</taxon>
    </lineage>
</organism>
<dbReference type="PROSITE" id="PS50860">
    <property type="entry name" value="AA_TRNA_LIGASE_II_ALA"/>
    <property type="match status" value="1"/>
</dbReference>
<accession>A0ABY5YHR6</accession>
<comment type="catalytic activity">
    <reaction evidence="9">
        <text>tRNA(Ala) + L-alanine + ATP = L-alanyl-tRNA(Ala) + AMP + diphosphate</text>
        <dbReference type="Rhea" id="RHEA:12540"/>
        <dbReference type="Rhea" id="RHEA-COMP:9657"/>
        <dbReference type="Rhea" id="RHEA-COMP:9923"/>
        <dbReference type="ChEBI" id="CHEBI:30616"/>
        <dbReference type="ChEBI" id="CHEBI:33019"/>
        <dbReference type="ChEBI" id="CHEBI:57972"/>
        <dbReference type="ChEBI" id="CHEBI:78442"/>
        <dbReference type="ChEBI" id="CHEBI:78497"/>
        <dbReference type="ChEBI" id="CHEBI:456215"/>
        <dbReference type="EC" id="6.1.1.7"/>
    </reaction>
</comment>
<keyword evidence="6 9" id="KW-0694">RNA-binding</keyword>
<dbReference type="Proteomes" id="UP001060261">
    <property type="component" value="Chromosome"/>
</dbReference>
<keyword evidence="9" id="KW-0479">Metal-binding</keyword>
<comment type="cofactor">
    <cofactor evidence="9">
        <name>Zn(2+)</name>
        <dbReference type="ChEBI" id="CHEBI:29105"/>
    </cofactor>
    <text evidence="9">Binds 1 zinc ion per subunit.</text>
</comment>
<keyword evidence="4 9" id="KW-0547">Nucleotide-binding</keyword>
<comment type="domain">
    <text evidence="9">Consists of three domains; the N-terminal catalytic domain, the editing domain and the C-terminal C-Ala domain. The editing domain removes incorrectly charged amino acids, while the C-Ala domain, along with tRNA(Ala), serves as a bridge to cooperatively bring together the editing and aminoacylation centers thus stimulating deacylation of misacylated tRNAs.</text>
</comment>
<dbReference type="Gene3D" id="3.10.310.40">
    <property type="match status" value="1"/>
</dbReference>
<evidence type="ECO:0000259" key="11">
    <source>
        <dbReference type="PROSITE" id="PS50860"/>
    </source>
</evidence>
<dbReference type="Pfam" id="PF02272">
    <property type="entry name" value="DHHA1"/>
    <property type="match status" value="1"/>
</dbReference>
<evidence type="ECO:0000256" key="9">
    <source>
        <dbReference type="HAMAP-Rule" id="MF_00036"/>
    </source>
</evidence>
<gene>
    <name evidence="9" type="primary">alaS</name>
    <name evidence="12" type="ORF">N0D28_01415</name>
</gene>
<name>A0ABY5YHR6_9DEIO</name>
<dbReference type="Gene3D" id="2.40.30.130">
    <property type="match status" value="1"/>
</dbReference>
<dbReference type="InterPro" id="IPR018165">
    <property type="entry name" value="Ala-tRNA-synth_IIc_core"/>
</dbReference>
<evidence type="ECO:0000256" key="10">
    <source>
        <dbReference type="SAM" id="Coils"/>
    </source>
</evidence>
<dbReference type="EMBL" id="CP104213">
    <property type="protein sequence ID" value="UWX64360.1"/>
    <property type="molecule type" value="Genomic_DNA"/>
</dbReference>
<keyword evidence="5 9" id="KW-0067">ATP-binding</keyword>
<feature type="coiled-coil region" evidence="10">
    <location>
        <begin position="816"/>
        <end position="843"/>
    </location>
</feature>
<feature type="domain" description="Alanyl-transfer RNA synthetases family profile" evidence="11">
    <location>
        <begin position="14"/>
        <end position="800"/>
    </location>
</feature>
<proteinExistence type="inferred from homology"/>
<dbReference type="SUPFAM" id="SSF50447">
    <property type="entry name" value="Translation proteins"/>
    <property type="match status" value="1"/>
</dbReference>
<dbReference type="Pfam" id="PF01411">
    <property type="entry name" value="tRNA-synt_2c"/>
    <property type="match status" value="2"/>
</dbReference>
<dbReference type="InterPro" id="IPR009000">
    <property type="entry name" value="Transl_B-barrel_sf"/>
</dbReference>
<dbReference type="PANTHER" id="PTHR11777">
    <property type="entry name" value="ALANYL-TRNA SYNTHETASE"/>
    <property type="match status" value="1"/>
</dbReference>
<comment type="function">
    <text evidence="9">Catalyzes the attachment of alanine to tRNA(Ala) in a two-step reaction: alanine is first activated by ATP to form Ala-AMP and then transferred to the acceptor end of tRNA(Ala). Also edits incorrectly charged Ser-tRNA(Ala) and Gly-tRNA(Ala) via its editing domain.</text>
</comment>
<keyword evidence="10" id="KW-0175">Coiled coil</keyword>
<sequence>MTAQTPGQTSGTPLSTAQIRDRFLHFFESKGHLRLPSHPTVAPDPTTLFTVAGMQPFKPQFMGAAARFEQGESKRVTTAQKCIRVGDIENVGRTRRHLSLFEMMGNFSFGDYFKREAIAWAWEFLTGSEWMGMNAGQMYVTIYEDDDEAFGYWTQDIGLSADHIHRFGADENFWPADAPMKGPNGPCGPCSEIYYDRGPDYGDDTWADYYQTRESARFLEVWNLVFPQYDRQEPGPGGTPTLSDLPFKNIDTGMGLERVASVVQNVPDFYSNDVFLPLIDKIAELSGKPYEGEQSVSHRVVAEHIRAVSMTVADGVTLSNTGRGYVIRKILRRASRHAYLLGLREASIYKLVPLVVESMGEAYPELRENQSRIEKAIQGEEERFLRTLENGIQRLNTTLASIVLSSGHADASDFVATRFGSQIGDSAGQAVGFGQNQVKDGLVGGYNAFGPTGKQVEQLPVGLKLTLAGSEAFTLYGTYGFPIDLTREIAEEYGVSIDEAGFDKALAEDQELARAGSKYGKSELFGGADEALSDLSPTEFVGYGQLEAAGMVQAIVLGGESLGHLSAGSEAQVILDRTPLYAEGGGEVGDTGRLEWEGGEARVLDTHKTAQGVFLHRVQVETGELTVGQEVQAHVNPERQATERHHTATHLLHAALRAVLGSGVAQKGSLVAPERLRFDFSHSAAMSADELLQVESLVNRWVTANFPVTWRELPIAEARAAGAMALFGEKYGDVVRMVSVEGSVPYRGATITSLELCGGAHVERTGDIGAFVIVNDENVAAGVRRIEALTGELAVRWARERLAAAGRAAGTLNTSLEQLPDRVVQLQAQLKAAQQETVQVRRQLTQAQMGGEASGGTQTRELGGFKVATARLSGIEAGELRGAADNLLDKSGADLAIVAGDKGLVVKASKDAVARGAHAGQLIGKLAAAGGGKGGGRPDMAQAGVQDPEAALGALEGAF</sequence>
<keyword evidence="9" id="KW-0963">Cytoplasm</keyword>
<dbReference type="HAMAP" id="MF_00036_B">
    <property type="entry name" value="Ala_tRNA_synth_B"/>
    <property type="match status" value="1"/>
</dbReference>
<dbReference type="InterPro" id="IPR023033">
    <property type="entry name" value="Ala_tRNA_ligase_euk/bac"/>
</dbReference>
<dbReference type="PANTHER" id="PTHR11777:SF9">
    <property type="entry name" value="ALANINE--TRNA LIGASE, CYTOPLASMIC"/>
    <property type="match status" value="1"/>
</dbReference>
<keyword evidence="7 9" id="KW-0648">Protein biosynthesis</keyword>
<evidence type="ECO:0000313" key="13">
    <source>
        <dbReference type="Proteomes" id="UP001060261"/>
    </source>
</evidence>
<dbReference type="InterPro" id="IPR018163">
    <property type="entry name" value="Thr/Ala-tRNA-synth_IIc_edit"/>
</dbReference>
<comment type="subcellular location">
    <subcellularLocation>
        <location evidence="9">Cytoplasm</location>
    </subcellularLocation>
</comment>
<keyword evidence="8 9" id="KW-0030">Aminoacyl-tRNA synthetase</keyword>
<evidence type="ECO:0000256" key="5">
    <source>
        <dbReference type="ARBA" id="ARBA00022840"/>
    </source>
</evidence>
<dbReference type="Pfam" id="PF07973">
    <property type="entry name" value="tRNA_SAD"/>
    <property type="match status" value="1"/>
</dbReference>
<evidence type="ECO:0000256" key="8">
    <source>
        <dbReference type="ARBA" id="ARBA00023146"/>
    </source>
</evidence>
<dbReference type="InterPro" id="IPR018162">
    <property type="entry name" value="Ala-tRNA-ligase_IIc_anticod-bd"/>
</dbReference>
<dbReference type="InterPro" id="IPR002318">
    <property type="entry name" value="Ala-tRNA-lgiase_IIc"/>
</dbReference>
<feature type="binding site" evidence="9">
    <location>
        <position position="757"/>
    </location>
    <ligand>
        <name>Zn(2+)</name>
        <dbReference type="ChEBI" id="CHEBI:29105"/>
    </ligand>
</feature>
<feature type="binding site" evidence="9">
    <location>
        <position position="761"/>
    </location>
    <ligand>
        <name>Zn(2+)</name>
        <dbReference type="ChEBI" id="CHEBI:29105"/>
    </ligand>
</feature>
<dbReference type="InterPro" id="IPR018164">
    <property type="entry name" value="Ala-tRNA-synth_IIc_N"/>
</dbReference>
<feature type="binding site" evidence="9">
    <location>
        <position position="650"/>
    </location>
    <ligand>
        <name>Zn(2+)</name>
        <dbReference type="ChEBI" id="CHEBI:29105"/>
    </ligand>
</feature>
<evidence type="ECO:0000256" key="4">
    <source>
        <dbReference type="ARBA" id="ARBA00022741"/>
    </source>
</evidence>
<evidence type="ECO:0000256" key="7">
    <source>
        <dbReference type="ARBA" id="ARBA00022917"/>
    </source>
</evidence>
<evidence type="ECO:0000256" key="1">
    <source>
        <dbReference type="ARBA" id="ARBA00008226"/>
    </source>
</evidence>
<dbReference type="Gene3D" id="3.30.54.20">
    <property type="match status" value="1"/>
</dbReference>
<reference evidence="12" key="1">
    <citation type="submission" date="2022-09" db="EMBL/GenBank/DDBJ databases">
        <title>genome sequence of Deinococcus rubellus.</title>
        <authorList>
            <person name="Srinivasan S."/>
        </authorList>
    </citation>
    <scope>NUCLEOTIDE SEQUENCE</scope>
    <source>
        <strain evidence="12">Ant6</strain>
    </source>
</reference>
<evidence type="ECO:0000256" key="2">
    <source>
        <dbReference type="ARBA" id="ARBA00022555"/>
    </source>
</evidence>